<protein>
    <recommendedName>
        <fullName evidence="2">KOW domain-containing protein</fullName>
    </recommendedName>
</protein>
<feature type="domain" description="KOW" evidence="2">
    <location>
        <begin position="555"/>
        <end position="587"/>
    </location>
</feature>
<feature type="compositionally biased region" description="Pro residues" evidence="1">
    <location>
        <begin position="831"/>
        <end position="844"/>
    </location>
</feature>
<evidence type="ECO:0000256" key="1">
    <source>
        <dbReference type="SAM" id="MobiDB-lite"/>
    </source>
</evidence>
<feature type="region of interest" description="Disordered" evidence="1">
    <location>
        <begin position="828"/>
        <end position="852"/>
    </location>
</feature>
<dbReference type="OrthoDB" id="2686102at2759"/>
<reference evidence="3" key="1">
    <citation type="journal article" date="2020" name="New Phytol.">
        <title>Comparative genomics reveals dynamic genome evolution in host specialist ectomycorrhizal fungi.</title>
        <authorList>
            <person name="Lofgren L.A."/>
            <person name="Nguyen N.H."/>
            <person name="Vilgalys R."/>
            <person name="Ruytinx J."/>
            <person name="Liao H.L."/>
            <person name="Branco S."/>
            <person name="Kuo A."/>
            <person name="LaButti K."/>
            <person name="Lipzen A."/>
            <person name="Andreopoulos W."/>
            <person name="Pangilinan J."/>
            <person name="Riley R."/>
            <person name="Hundley H."/>
            <person name="Na H."/>
            <person name="Barry K."/>
            <person name="Grigoriev I.V."/>
            <person name="Stajich J.E."/>
            <person name="Kennedy P.G."/>
        </authorList>
    </citation>
    <scope>NUCLEOTIDE SEQUENCE</scope>
    <source>
        <strain evidence="3">FC423</strain>
    </source>
</reference>
<sequence>MSKWPASYEIAPEGSIKHVKQTNAMVTAQTKSFLDLQAQVDWEEMIDEVEDEEDDNAFVVPDDQASDNDQSSSSDPLQNEAAWDILQAFLKTDMQYDEMERQLVSYLDEQYHAEDWTEAKRVLFSGDGDNRLSLINLLALKEQHIAPAKLAQLSSGSNLQRGLTWQDRVQRIQDKYASSSTLLPVQPSLRRVPSSGEYTRDIINKYMSNKISSSHAYFLMETEFSDDSTLMSFWESVLDAVVDADTSEAKRQVFAKWTSDVEHVMSHAAQSTTFAQPQQGERVLEKPTSTQDVEKMATPDLPTWLVTVPSSKTSYLATQLKKKGFEVYTHSTLPGHFCVKAENTYVIREAWPSSHIHCYFNVLFIPPKDQTLSKPSVAIPGWYHPIRGQYWHDVGYGHSYDPESDIITILVASRALTRQGVRVDSHMPRLYDTPNGLLTCENRGKTYIHGFLALKLRRTAVVEIPIPAPDNILFHNESKCNPTFVQSTLHAYASQHLVEGDLVRVRAGEMVGCTAKIDCIDMGTHLASAYMEDSLHVEKVSPRPLMFSLVDLERKFRVGDNVCVLDHSIVASAFKGKNGIVVQIDEDTVVVHDQSSQCQFTVAIDSLATFIGDFTKKDPANVTTVIETPMKGDHVVVTEGFYACEFGEVSEVDLRTQMLVFFSESQQLRITVPIRMTAFNPNPAALRHTPERGYDLVAGDIIQVVRGKRLCASGKVLHVNLDNSTLTFEDMPHTEFTTRITYVARIGRKGDRDLMQDCIGKDVIIISGPMKSYRGTLHSLSQDKCQVAIVQGSKQEFRRSGVLLTGVRLPYKLQMDFNKLVRSLFIQSPHVTPPRTPRHSPPPEASRSDLPTDATLQSWDAPAESVLLELNRQQDLSSASQDPWTINEADKEDLQLHPANASSSSSLADSLTSMFHDTHIAGLCCNWHMKLHVVKTSPATWFNNFMDRLVNTVALDPFVLSNSLVKHGKIAIRYSSRTKNTGMKVDTIPLEFLTPEPPTGKNRKFTLIRGEFMGSVHTTMLRQWHG</sequence>
<feature type="domain" description="KOW" evidence="2">
    <location>
        <begin position="628"/>
        <end position="655"/>
    </location>
</feature>
<accession>A0A9P7EUF5</accession>
<dbReference type="EMBL" id="JABBWM010000116">
    <property type="protein sequence ID" value="KAG2088936.1"/>
    <property type="molecule type" value="Genomic_DNA"/>
</dbReference>
<evidence type="ECO:0000313" key="4">
    <source>
        <dbReference type="Proteomes" id="UP000823399"/>
    </source>
</evidence>
<dbReference type="AlphaFoldDB" id="A0A9P7EUF5"/>
<organism evidence="3 4">
    <name type="scientific">Suillus discolor</name>
    <dbReference type="NCBI Taxonomy" id="1912936"/>
    <lineage>
        <taxon>Eukaryota</taxon>
        <taxon>Fungi</taxon>
        <taxon>Dikarya</taxon>
        <taxon>Basidiomycota</taxon>
        <taxon>Agaricomycotina</taxon>
        <taxon>Agaricomycetes</taxon>
        <taxon>Agaricomycetidae</taxon>
        <taxon>Boletales</taxon>
        <taxon>Suillineae</taxon>
        <taxon>Suillaceae</taxon>
        <taxon>Suillus</taxon>
    </lineage>
</organism>
<dbReference type="Proteomes" id="UP000823399">
    <property type="component" value="Unassembled WGS sequence"/>
</dbReference>
<comment type="caution">
    <text evidence="3">The sequence shown here is derived from an EMBL/GenBank/DDBJ whole genome shotgun (WGS) entry which is preliminary data.</text>
</comment>
<keyword evidence="4" id="KW-1185">Reference proteome</keyword>
<feature type="domain" description="KOW" evidence="2">
    <location>
        <begin position="756"/>
        <end position="783"/>
    </location>
</feature>
<evidence type="ECO:0000259" key="2">
    <source>
        <dbReference type="SMART" id="SM00739"/>
    </source>
</evidence>
<dbReference type="RefSeq" id="XP_041285729.1">
    <property type="nucleotide sequence ID" value="XM_041442994.1"/>
</dbReference>
<feature type="region of interest" description="Disordered" evidence="1">
    <location>
        <begin position="271"/>
        <end position="292"/>
    </location>
</feature>
<gene>
    <name evidence="3" type="ORF">F5147DRAFT_788635</name>
</gene>
<dbReference type="InterPro" id="IPR005824">
    <property type="entry name" value="KOW"/>
</dbReference>
<dbReference type="GeneID" id="64705253"/>
<dbReference type="SMART" id="SM00739">
    <property type="entry name" value="KOW"/>
    <property type="match status" value="5"/>
</dbReference>
<evidence type="ECO:0000313" key="3">
    <source>
        <dbReference type="EMBL" id="KAG2088936.1"/>
    </source>
</evidence>
<name>A0A9P7EUF5_9AGAM</name>
<feature type="domain" description="KOW" evidence="2">
    <location>
        <begin position="695"/>
        <end position="722"/>
    </location>
</feature>
<feature type="domain" description="KOW" evidence="2">
    <location>
        <begin position="496"/>
        <end position="523"/>
    </location>
</feature>
<proteinExistence type="predicted"/>